<dbReference type="EMBL" id="MAAO01000001">
    <property type="protein sequence ID" value="OUS00295.1"/>
    <property type="molecule type" value="Genomic_DNA"/>
</dbReference>
<proteinExistence type="predicted"/>
<name>A0A1Y5FDF2_9BACT</name>
<evidence type="ECO:0000313" key="2">
    <source>
        <dbReference type="Proteomes" id="UP000196531"/>
    </source>
</evidence>
<comment type="caution">
    <text evidence="1">The sequence shown here is derived from an EMBL/GenBank/DDBJ whole genome shotgun (WGS) entry which is preliminary data.</text>
</comment>
<dbReference type="Gene3D" id="1.10.10.60">
    <property type="entry name" value="Homeodomain-like"/>
    <property type="match status" value="2"/>
</dbReference>
<accession>A0A1Y5FDF2</accession>
<sequence length="234" mass="27752">MSKKMIERRDLLGPEAVKLYEEGKTQKEVGLVLGVPSRTVSSWLKYFKVKIRKGTNTNFQLKKEKIFNKVINDYQENKITMQNICKTYHIDHYTLKKWLQEEGIPLDKSISTNSLDYGEAYFNQLLQRYKKGASKRNLEFYLNRDQFKQIIQKKCHYCHEEPILQENPIKPGTERLRYNGTIYSNTIDRKDSTLGYTLKNCVAACEMCNRMKMDLDYEVFIAWVNKISRFQNEK</sequence>
<dbReference type="Gene3D" id="3.30.40.220">
    <property type="match status" value="1"/>
</dbReference>
<dbReference type="Pfam" id="PF13384">
    <property type="entry name" value="HTH_23"/>
    <property type="match status" value="1"/>
</dbReference>
<protein>
    <submittedName>
        <fullName evidence="1">Uncharacterized protein</fullName>
    </submittedName>
</protein>
<organism evidence="1 2">
    <name type="scientific">Halobacteriovorax marinus</name>
    <dbReference type="NCBI Taxonomy" id="97084"/>
    <lineage>
        <taxon>Bacteria</taxon>
        <taxon>Pseudomonadati</taxon>
        <taxon>Bdellovibrionota</taxon>
        <taxon>Bacteriovoracia</taxon>
        <taxon>Bacteriovoracales</taxon>
        <taxon>Halobacteriovoraceae</taxon>
        <taxon>Halobacteriovorax</taxon>
    </lineage>
</organism>
<reference evidence="2" key="1">
    <citation type="journal article" date="2017" name="Proc. Natl. Acad. Sci. U.S.A.">
        <title>Simulation of Deepwater Horizon oil plume reveals substrate specialization within a complex community of hydrocarbon-degraders.</title>
        <authorList>
            <person name="Hu P."/>
            <person name="Dubinsky E.A."/>
            <person name="Probst A.J."/>
            <person name="Wang J."/>
            <person name="Sieber C.M.K."/>
            <person name="Tom L.M."/>
            <person name="Gardinali P."/>
            <person name="Banfield J.F."/>
            <person name="Atlas R.M."/>
            <person name="Andersen G.L."/>
        </authorList>
    </citation>
    <scope>NUCLEOTIDE SEQUENCE [LARGE SCALE GENOMIC DNA]</scope>
</reference>
<dbReference type="AlphaFoldDB" id="A0A1Y5FDF2"/>
<dbReference type="Proteomes" id="UP000196531">
    <property type="component" value="Unassembled WGS sequence"/>
</dbReference>
<gene>
    <name evidence="1" type="ORF">A9Q84_00145</name>
</gene>
<evidence type="ECO:0000313" key="1">
    <source>
        <dbReference type="EMBL" id="OUS00295.1"/>
    </source>
</evidence>